<evidence type="ECO:0000256" key="4">
    <source>
        <dbReference type="ARBA" id="ARBA00022827"/>
    </source>
</evidence>
<evidence type="ECO:0000256" key="5">
    <source>
        <dbReference type="ARBA" id="ARBA00023002"/>
    </source>
</evidence>
<dbReference type="GO" id="GO:0050660">
    <property type="term" value="F:flavin adenine dinucleotide binding"/>
    <property type="evidence" value="ECO:0007669"/>
    <property type="project" value="InterPro"/>
</dbReference>
<feature type="domain" description="Acyl-CoA dehydrogenase/oxidase C-terminal" evidence="7">
    <location>
        <begin position="234"/>
        <end position="383"/>
    </location>
</feature>
<comment type="cofactor">
    <cofactor evidence="1 6">
        <name>FAD</name>
        <dbReference type="ChEBI" id="CHEBI:57692"/>
    </cofactor>
</comment>
<dbReference type="InterPro" id="IPR009075">
    <property type="entry name" value="AcylCo_DH/oxidase_C"/>
</dbReference>
<dbReference type="AlphaFoldDB" id="A0A2T4UJT2"/>
<dbReference type="Pfam" id="PF00441">
    <property type="entry name" value="Acyl-CoA_dh_1"/>
    <property type="match status" value="1"/>
</dbReference>
<dbReference type="Proteomes" id="UP000240739">
    <property type="component" value="Unassembled WGS sequence"/>
</dbReference>
<evidence type="ECO:0000256" key="2">
    <source>
        <dbReference type="ARBA" id="ARBA00009347"/>
    </source>
</evidence>
<name>A0A2T4UJT2_9ACTN</name>
<dbReference type="SUPFAM" id="SSF56645">
    <property type="entry name" value="Acyl-CoA dehydrogenase NM domain-like"/>
    <property type="match status" value="1"/>
</dbReference>
<evidence type="ECO:0000259" key="8">
    <source>
        <dbReference type="Pfam" id="PF02770"/>
    </source>
</evidence>
<dbReference type="Pfam" id="PF02770">
    <property type="entry name" value="Acyl-CoA_dh_M"/>
    <property type="match status" value="1"/>
</dbReference>
<evidence type="ECO:0000256" key="6">
    <source>
        <dbReference type="RuleBase" id="RU362125"/>
    </source>
</evidence>
<comment type="caution">
    <text evidence="10">The sequence shown here is derived from an EMBL/GenBank/DDBJ whole genome shotgun (WGS) entry which is preliminary data.</text>
</comment>
<sequence>MDFRDSPQDAAYRATVRAFLEQAVAALPGPEPATMEERLPYWQGWQRTLADGGYAGLSWSAAHGGQEATLVQQAIFLEEYDRAGAPDRLNILGENLCGPTLIDFGTDAQRERFLRPILRGDSVWCQLFSEPGAGSDLAALEARAVRDEAAGGWRISGQKVWTSRAQIADHGMLLARTGPPGSRHGGITYFLLPMRQDGVTVRGLRHILGEPEFNEVFLDDAFVPDDLVLGPVDGGWKIAMATLGYERVILATGRVNMQRLFDDLVAEIRASGTGDDPFVRRTMADLHVRTRVYRLNGLRALSAMASGTPGPASSLGKLLSGPLLEDMADFATARHGLAGQLDPYDADDAQAARWLKLAYQARGTAIAGGTTFIQKNIVAERVLRLPRA</sequence>
<dbReference type="GO" id="GO:0016627">
    <property type="term" value="F:oxidoreductase activity, acting on the CH-CH group of donors"/>
    <property type="evidence" value="ECO:0007669"/>
    <property type="project" value="InterPro"/>
</dbReference>
<dbReference type="OrthoDB" id="4759677at2"/>
<dbReference type="GO" id="GO:0005886">
    <property type="term" value="C:plasma membrane"/>
    <property type="evidence" value="ECO:0007669"/>
    <property type="project" value="TreeGrafter"/>
</dbReference>
<evidence type="ECO:0000259" key="7">
    <source>
        <dbReference type="Pfam" id="PF00441"/>
    </source>
</evidence>
<keyword evidence="3 6" id="KW-0285">Flavoprotein</keyword>
<dbReference type="SUPFAM" id="SSF47203">
    <property type="entry name" value="Acyl-CoA dehydrogenase C-terminal domain-like"/>
    <property type="match status" value="1"/>
</dbReference>
<dbReference type="RefSeq" id="WP_107568135.1">
    <property type="nucleotide sequence ID" value="NZ_PYYB01000001.1"/>
</dbReference>
<evidence type="ECO:0000259" key="9">
    <source>
        <dbReference type="Pfam" id="PF02771"/>
    </source>
</evidence>
<proteinExistence type="inferred from homology"/>
<dbReference type="Gene3D" id="2.40.110.10">
    <property type="entry name" value="Butyryl-CoA Dehydrogenase, subunit A, domain 2"/>
    <property type="match status" value="1"/>
</dbReference>
<dbReference type="InterPro" id="IPR006091">
    <property type="entry name" value="Acyl-CoA_Oxase/DH_mid-dom"/>
</dbReference>
<dbReference type="InterPro" id="IPR013786">
    <property type="entry name" value="AcylCoA_DH/ox_N"/>
</dbReference>
<dbReference type="InterPro" id="IPR009100">
    <property type="entry name" value="AcylCoA_DH/oxidase_NM_dom_sf"/>
</dbReference>
<feature type="domain" description="Acyl-CoA dehydrogenase/oxidase N-terminal" evidence="9">
    <location>
        <begin position="8"/>
        <end position="121"/>
    </location>
</feature>
<accession>A0A2T4UJT2</accession>
<dbReference type="Gene3D" id="1.10.540.10">
    <property type="entry name" value="Acyl-CoA dehydrogenase/oxidase, N-terminal domain"/>
    <property type="match status" value="1"/>
</dbReference>
<feature type="domain" description="Acyl-CoA oxidase/dehydrogenase middle" evidence="8">
    <location>
        <begin position="125"/>
        <end position="220"/>
    </location>
</feature>
<dbReference type="InterPro" id="IPR037069">
    <property type="entry name" value="AcylCoA_DH/ox_N_sf"/>
</dbReference>
<dbReference type="Gene3D" id="1.20.140.10">
    <property type="entry name" value="Butyryl-CoA Dehydrogenase, subunit A, domain 3"/>
    <property type="match status" value="1"/>
</dbReference>
<keyword evidence="11" id="KW-1185">Reference proteome</keyword>
<dbReference type="Pfam" id="PF02771">
    <property type="entry name" value="Acyl-CoA_dh_N"/>
    <property type="match status" value="1"/>
</dbReference>
<dbReference type="FunFam" id="2.40.110.10:FF:000011">
    <property type="entry name" value="Acyl-CoA dehydrogenase FadE34"/>
    <property type="match status" value="1"/>
</dbReference>
<evidence type="ECO:0000256" key="3">
    <source>
        <dbReference type="ARBA" id="ARBA00022630"/>
    </source>
</evidence>
<dbReference type="InterPro" id="IPR052161">
    <property type="entry name" value="Mycobact_Acyl-CoA_DH"/>
</dbReference>
<keyword evidence="4 6" id="KW-0274">FAD</keyword>
<protein>
    <submittedName>
        <fullName evidence="10">Acyl-CoA dehydrogenase</fullName>
    </submittedName>
</protein>
<dbReference type="InterPro" id="IPR046373">
    <property type="entry name" value="Acyl-CoA_Oxase/DH_mid-dom_sf"/>
</dbReference>
<dbReference type="InterPro" id="IPR036250">
    <property type="entry name" value="AcylCo_DH-like_C"/>
</dbReference>
<dbReference type="PANTHER" id="PTHR43292:SF4">
    <property type="entry name" value="ACYL-COA DEHYDROGENASE FADE34"/>
    <property type="match status" value="1"/>
</dbReference>
<gene>
    <name evidence="10" type="ORF">C7Y72_07440</name>
</gene>
<keyword evidence="5 6" id="KW-0560">Oxidoreductase</keyword>
<reference evidence="10 11" key="1">
    <citation type="submission" date="2018-03" db="EMBL/GenBank/DDBJ databases">
        <title>Aquarubrobacter algicola gen. nov., sp. nov., a novel actinobacterium isolated from shallow eutrophic lake during the end of cyanobacterial harmful algal blooms.</title>
        <authorList>
            <person name="Chun S.J."/>
        </authorList>
    </citation>
    <scope>NUCLEOTIDE SEQUENCE [LARGE SCALE GENOMIC DNA]</scope>
    <source>
        <strain evidence="10 11">Seoho-28</strain>
    </source>
</reference>
<dbReference type="EMBL" id="PYYB01000001">
    <property type="protein sequence ID" value="PTL59490.1"/>
    <property type="molecule type" value="Genomic_DNA"/>
</dbReference>
<comment type="similarity">
    <text evidence="2 6">Belongs to the acyl-CoA dehydrogenase family.</text>
</comment>
<evidence type="ECO:0000256" key="1">
    <source>
        <dbReference type="ARBA" id="ARBA00001974"/>
    </source>
</evidence>
<dbReference type="PANTHER" id="PTHR43292">
    <property type="entry name" value="ACYL-COA DEHYDROGENASE"/>
    <property type="match status" value="1"/>
</dbReference>
<organism evidence="10 11">
    <name type="scientific">Paraconexibacter algicola</name>
    <dbReference type="NCBI Taxonomy" id="2133960"/>
    <lineage>
        <taxon>Bacteria</taxon>
        <taxon>Bacillati</taxon>
        <taxon>Actinomycetota</taxon>
        <taxon>Thermoleophilia</taxon>
        <taxon>Solirubrobacterales</taxon>
        <taxon>Paraconexibacteraceae</taxon>
        <taxon>Paraconexibacter</taxon>
    </lineage>
</organism>
<evidence type="ECO:0000313" key="10">
    <source>
        <dbReference type="EMBL" id="PTL59490.1"/>
    </source>
</evidence>
<evidence type="ECO:0000313" key="11">
    <source>
        <dbReference type="Proteomes" id="UP000240739"/>
    </source>
</evidence>